<dbReference type="InterPro" id="IPR027417">
    <property type="entry name" value="P-loop_NTPase"/>
</dbReference>
<reference evidence="4 5" key="1">
    <citation type="submission" date="2015-03" db="EMBL/GenBank/DDBJ databases">
        <authorList>
            <person name="Hassan Y.I."/>
            <person name="Lepp D."/>
            <person name="Li X.-Z."/>
            <person name="Zhou T."/>
        </authorList>
    </citation>
    <scope>NUCLEOTIDE SEQUENCE [LARGE SCALE GENOMIC DNA]</scope>
    <source>
        <strain evidence="4 5">BD-c194</strain>
    </source>
</reference>
<dbReference type="STRING" id="443610.VE25_11990"/>
<dbReference type="PROSITE" id="PS50893">
    <property type="entry name" value="ABC_TRANSPORTER_2"/>
    <property type="match status" value="1"/>
</dbReference>
<keyword evidence="5" id="KW-1185">Reference proteome</keyword>
<dbReference type="InterPro" id="IPR003593">
    <property type="entry name" value="AAA+_ATPase"/>
</dbReference>
<evidence type="ECO:0000313" key="5">
    <source>
        <dbReference type="Proteomes" id="UP000033632"/>
    </source>
</evidence>
<keyword evidence="1" id="KW-0547">Nucleotide-binding</keyword>
<dbReference type="InterPro" id="IPR003439">
    <property type="entry name" value="ABC_transporter-like_ATP-bd"/>
</dbReference>
<feature type="domain" description="ABC transporter" evidence="3">
    <location>
        <begin position="5"/>
        <end position="257"/>
    </location>
</feature>
<evidence type="ECO:0000313" key="4">
    <source>
        <dbReference type="EMBL" id="KKB11609.1"/>
    </source>
</evidence>
<name>A0A0F5FRW4_9HYPH</name>
<dbReference type="GO" id="GO:0016887">
    <property type="term" value="F:ATP hydrolysis activity"/>
    <property type="evidence" value="ECO:0007669"/>
    <property type="project" value="InterPro"/>
</dbReference>
<protein>
    <submittedName>
        <fullName evidence="4">ABC transporter ATP-binding protein</fullName>
    </submittedName>
</protein>
<evidence type="ECO:0000256" key="1">
    <source>
        <dbReference type="ARBA" id="ARBA00022741"/>
    </source>
</evidence>
<evidence type="ECO:0000256" key="2">
    <source>
        <dbReference type="ARBA" id="ARBA00022840"/>
    </source>
</evidence>
<comment type="caution">
    <text evidence="4">The sequence shown here is derived from an EMBL/GenBank/DDBJ whole genome shotgun (WGS) entry which is preliminary data.</text>
</comment>
<evidence type="ECO:0000259" key="3">
    <source>
        <dbReference type="PROSITE" id="PS50893"/>
    </source>
</evidence>
<dbReference type="Pfam" id="PF00005">
    <property type="entry name" value="ABC_tran"/>
    <property type="match status" value="1"/>
</dbReference>
<dbReference type="PATRIC" id="fig|443610.3.peg.606"/>
<dbReference type="EMBL" id="JZEX01000110">
    <property type="protein sequence ID" value="KKB11609.1"/>
    <property type="molecule type" value="Genomic_DNA"/>
</dbReference>
<dbReference type="OrthoDB" id="2986442at2"/>
<keyword evidence="2 4" id="KW-0067">ATP-binding</keyword>
<dbReference type="PANTHER" id="PTHR43230">
    <property type="entry name" value="ABC-TYPE DIPEPTIDE/OLIGOPEPTIDE TRANSPORT SYSTEM, ATPASE COMPONENT"/>
    <property type="match status" value="1"/>
</dbReference>
<proteinExistence type="predicted"/>
<organism evidence="4 5">
    <name type="scientific">Devosia geojensis</name>
    <dbReference type="NCBI Taxonomy" id="443610"/>
    <lineage>
        <taxon>Bacteria</taxon>
        <taxon>Pseudomonadati</taxon>
        <taxon>Pseudomonadota</taxon>
        <taxon>Alphaproteobacteria</taxon>
        <taxon>Hyphomicrobiales</taxon>
        <taxon>Devosiaceae</taxon>
        <taxon>Devosia</taxon>
    </lineage>
</organism>
<dbReference type="SMART" id="SM00382">
    <property type="entry name" value="AAA"/>
    <property type="match status" value="1"/>
</dbReference>
<dbReference type="SUPFAM" id="SSF52540">
    <property type="entry name" value="P-loop containing nucleoside triphosphate hydrolases"/>
    <property type="match status" value="1"/>
</dbReference>
<dbReference type="Proteomes" id="UP000033632">
    <property type="component" value="Unassembled WGS sequence"/>
</dbReference>
<dbReference type="GO" id="GO:0005524">
    <property type="term" value="F:ATP binding"/>
    <property type="evidence" value="ECO:0007669"/>
    <property type="project" value="UniProtKB-KW"/>
</dbReference>
<dbReference type="RefSeq" id="WP_046108867.1">
    <property type="nucleotide sequence ID" value="NZ_JZEX01000110.1"/>
</dbReference>
<sequence length="307" mass="33788">MSALLEVSNVSKVFSMGGLLSRHQVRAVEDASFTLEADRPEIFTIIGESGSGKTTLARMILGLELPTSGEIRFRDKTVSHRVGRRERLAFMGNVQPVFQNPFEAFNPLKRIDRYLASTARRFLKLSDLKAIDRAMDEALVKVGLSLAEVRGRFPHELSGGQLQRCAIARALIPNPPLLIADEPVSMVDASLRMAIVNLLKALRDDFGVSVIYITHDLATAYYISNRIIIMQKGRIVEMGDARTVLENPEHPYSRLLKASVLSTEDAGAGKLATDAEMVRTASALAGAERSRLAERPDGRLVRVYEGA</sequence>
<dbReference type="PANTHER" id="PTHR43230:SF1">
    <property type="entry name" value="OLIGOPEPTIDE ABC TRANSPORTER, ATP-BINDING PROTEIN"/>
    <property type="match status" value="1"/>
</dbReference>
<dbReference type="Gene3D" id="3.40.50.300">
    <property type="entry name" value="P-loop containing nucleotide triphosphate hydrolases"/>
    <property type="match status" value="1"/>
</dbReference>
<gene>
    <name evidence="4" type="ORF">VE25_11990</name>
</gene>
<dbReference type="CDD" id="cd03257">
    <property type="entry name" value="ABC_NikE_OppD_transporters"/>
    <property type="match status" value="1"/>
</dbReference>
<dbReference type="AlphaFoldDB" id="A0A0F5FRW4"/>
<accession>A0A0F5FRW4</accession>